<dbReference type="Proteomes" id="UP001501690">
    <property type="component" value="Unassembled WGS sequence"/>
</dbReference>
<dbReference type="Gene3D" id="3.20.20.140">
    <property type="entry name" value="Metal-dependent hydrolases"/>
    <property type="match status" value="1"/>
</dbReference>
<dbReference type="SUPFAM" id="SSF51556">
    <property type="entry name" value="Metallo-dependent hydrolases"/>
    <property type="match status" value="1"/>
</dbReference>
<dbReference type="InterPro" id="IPR032466">
    <property type="entry name" value="Metal_Hydrolase"/>
</dbReference>
<dbReference type="InterPro" id="IPR013108">
    <property type="entry name" value="Amidohydro_3"/>
</dbReference>
<accession>A0ABP4UN87</accession>
<name>A0ABP4UN87_9MICO</name>
<dbReference type="EMBL" id="BAAAPL010000002">
    <property type="protein sequence ID" value="GAA1706308.1"/>
    <property type="molecule type" value="Genomic_DNA"/>
</dbReference>
<evidence type="ECO:0000259" key="1">
    <source>
        <dbReference type="Pfam" id="PF07969"/>
    </source>
</evidence>
<protein>
    <submittedName>
        <fullName evidence="2">Amidohydrolase family protein</fullName>
    </submittedName>
</protein>
<dbReference type="Pfam" id="PF07969">
    <property type="entry name" value="Amidohydro_3"/>
    <property type="match status" value="1"/>
</dbReference>
<evidence type="ECO:0000313" key="2">
    <source>
        <dbReference type="EMBL" id="GAA1706308.1"/>
    </source>
</evidence>
<keyword evidence="3" id="KW-1185">Reference proteome</keyword>
<organism evidence="2 3">
    <name type="scientific">Microbacterium sediminicola</name>
    <dbReference type="NCBI Taxonomy" id="415210"/>
    <lineage>
        <taxon>Bacteria</taxon>
        <taxon>Bacillati</taxon>
        <taxon>Actinomycetota</taxon>
        <taxon>Actinomycetes</taxon>
        <taxon>Micrococcales</taxon>
        <taxon>Microbacteriaceae</taxon>
        <taxon>Microbacterium</taxon>
    </lineage>
</organism>
<dbReference type="PANTHER" id="PTHR32027:SF9">
    <property type="entry name" value="BLL3847 PROTEIN"/>
    <property type="match status" value="1"/>
</dbReference>
<gene>
    <name evidence="2" type="ORF">GCM10009808_25390</name>
</gene>
<dbReference type="PANTHER" id="PTHR32027">
    <property type="entry name" value="CYTOSINE DEAMINASE"/>
    <property type="match status" value="1"/>
</dbReference>
<dbReference type="InterPro" id="IPR052349">
    <property type="entry name" value="Metallo-hydrolase_Enzymes"/>
</dbReference>
<dbReference type="Gene3D" id="2.30.40.10">
    <property type="entry name" value="Urease, subunit C, domain 1"/>
    <property type="match status" value="1"/>
</dbReference>
<comment type="caution">
    <text evidence="2">The sequence shown here is derived from an EMBL/GenBank/DDBJ whole genome shotgun (WGS) entry which is preliminary data.</text>
</comment>
<sequence length="416" mass="43342">MNAELLHCARLASGELVDVRIVDGLVAEIDEAGSLEGSAGGAVLDLDGALLLPAAAEPHAHLDKSQSWDAIQPPLGDLPKAVRSWHDFAGILTEDDIERRALSTLRRMVRAGFTAVRTHADLLPGDDPVRGIRALARVKQRVAEVLDLQIVVLGLADKPTEVFAAALDAGADLVGGAPHLSPDPIADLQRLVALAAERGIGMDIHTDENLDGPITIDTYAALTRGWEQPRTASHCSRLSTFSPQRLAEVAAALRDADIGVVALPITNLYLQGRDAATTGPQGRGIAPIGALAAAGVRVAAGADNVRDPFNPVGRCDPFETSSLLVAAAHLAPADALAAVTTGARDVLGLPAAGPHVGAVADLVAVRAVSIEEAIAYAPAERTVFRRGRVIARTRVEHDSAQELDGAPGAVGEERIR</sequence>
<reference evidence="3" key="1">
    <citation type="journal article" date="2019" name="Int. J. Syst. Evol. Microbiol.">
        <title>The Global Catalogue of Microorganisms (GCM) 10K type strain sequencing project: providing services to taxonomists for standard genome sequencing and annotation.</title>
        <authorList>
            <consortium name="The Broad Institute Genomics Platform"/>
            <consortium name="The Broad Institute Genome Sequencing Center for Infectious Disease"/>
            <person name="Wu L."/>
            <person name="Ma J."/>
        </authorList>
    </citation>
    <scope>NUCLEOTIDE SEQUENCE [LARGE SCALE GENOMIC DNA]</scope>
    <source>
        <strain evidence="3">JCM 15577</strain>
    </source>
</reference>
<dbReference type="RefSeq" id="WP_344073226.1">
    <property type="nucleotide sequence ID" value="NZ_BAAAPL010000002.1"/>
</dbReference>
<feature type="domain" description="Amidohydrolase 3" evidence="1">
    <location>
        <begin position="94"/>
        <end position="384"/>
    </location>
</feature>
<evidence type="ECO:0000313" key="3">
    <source>
        <dbReference type="Proteomes" id="UP001501690"/>
    </source>
</evidence>
<dbReference type="InterPro" id="IPR011059">
    <property type="entry name" value="Metal-dep_hydrolase_composite"/>
</dbReference>
<proteinExistence type="predicted"/>